<dbReference type="OrthoDB" id="77730at2157"/>
<sequence length="145" mass="15440">MKRSRLNLFKFTSMTISVLGIILLVLFIGVVAYIVVADVSSKVSSNVGSGSAYDTLASLKSEYSTLNNSFNTVKSQAGKSSSSKIRNDTIDAELQLVKAQTAITDVESALSTNQPQDVVNTRLNAAIAQMQKTQKSVSTVTGEVS</sequence>
<dbReference type="RefSeq" id="WP_069581904.1">
    <property type="nucleotide sequence ID" value="NZ_LMVM01000001.1"/>
</dbReference>
<keyword evidence="3" id="KW-1185">Reference proteome</keyword>
<reference evidence="2 3" key="1">
    <citation type="journal article" date="2017" name="BMC Genomics">
        <title>Genomic analysis of methanogenic archaea reveals a shift towards energy conservation.</title>
        <authorList>
            <person name="Gilmore S.P."/>
            <person name="Henske J.K."/>
            <person name="Sexton J.A."/>
            <person name="Solomon K.V."/>
            <person name="Seppala S."/>
            <person name="Yoo J.I."/>
            <person name="Huyett L.M."/>
            <person name="Pressman A."/>
            <person name="Cogan J.Z."/>
            <person name="Kivenson V."/>
            <person name="Peng X."/>
            <person name="Tan Y."/>
            <person name="Valentine D.L."/>
            <person name="O'Malley M.A."/>
        </authorList>
    </citation>
    <scope>NUCLEOTIDE SEQUENCE [LARGE SCALE GENOMIC DNA]</scope>
    <source>
        <strain evidence="2 3">M.o.H.</strain>
    </source>
</reference>
<feature type="transmembrane region" description="Helical" evidence="1">
    <location>
        <begin position="12"/>
        <end position="36"/>
    </location>
</feature>
<dbReference type="AlphaFoldDB" id="A0A2A2H914"/>
<dbReference type="Proteomes" id="UP000217784">
    <property type="component" value="Unassembled WGS sequence"/>
</dbReference>
<comment type="caution">
    <text evidence="2">The sequence shown here is derived from an EMBL/GenBank/DDBJ whole genome shotgun (WGS) entry which is preliminary data.</text>
</comment>
<evidence type="ECO:0000313" key="3">
    <source>
        <dbReference type="Proteomes" id="UP000217784"/>
    </source>
</evidence>
<evidence type="ECO:0000256" key="1">
    <source>
        <dbReference type="SAM" id="Phobius"/>
    </source>
</evidence>
<evidence type="ECO:0008006" key="4">
    <source>
        <dbReference type="Google" id="ProtNLM"/>
    </source>
</evidence>
<organism evidence="2 3">
    <name type="scientific">Methanobacterium bryantii</name>
    <dbReference type="NCBI Taxonomy" id="2161"/>
    <lineage>
        <taxon>Archaea</taxon>
        <taxon>Methanobacteriati</taxon>
        <taxon>Methanobacteriota</taxon>
        <taxon>Methanomada group</taxon>
        <taxon>Methanobacteria</taxon>
        <taxon>Methanobacteriales</taxon>
        <taxon>Methanobacteriaceae</taxon>
        <taxon>Methanobacterium</taxon>
    </lineage>
</organism>
<evidence type="ECO:0000313" key="2">
    <source>
        <dbReference type="EMBL" id="PAV05835.1"/>
    </source>
</evidence>
<name>A0A2A2H914_METBR</name>
<proteinExistence type="predicted"/>
<keyword evidence="1" id="KW-0472">Membrane</keyword>
<accession>A0A2A2H914</accession>
<dbReference type="EMBL" id="LMVM01000001">
    <property type="protein sequence ID" value="PAV05835.1"/>
    <property type="molecule type" value="Genomic_DNA"/>
</dbReference>
<gene>
    <name evidence="2" type="ORF">ASJ80_13285</name>
</gene>
<keyword evidence="1" id="KW-0812">Transmembrane</keyword>
<protein>
    <recommendedName>
        <fullName evidence="4">Chemotaxis protein</fullName>
    </recommendedName>
</protein>
<keyword evidence="1" id="KW-1133">Transmembrane helix</keyword>